<gene>
    <name evidence="2" type="ORF">BK663_19720</name>
</gene>
<name>A0A423IJR1_9PSED</name>
<feature type="domain" description="DUF7683" evidence="1">
    <location>
        <begin position="7"/>
        <end position="71"/>
    </location>
</feature>
<protein>
    <recommendedName>
        <fullName evidence="1">DUF7683 domain-containing protein</fullName>
    </recommendedName>
</protein>
<proteinExistence type="predicted"/>
<dbReference type="Pfam" id="PF24731">
    <property type="entry name" value="DUF7683"/>
    <property type="match status" value="1"/>
</dbReference>
<organism evidence="2 3">
    <name type="scientific">Pseudomonas lini</name>
    <dbReference type="NCBI Taxonomy" id="163011"/>
    <lineage>
        <taxon>Bacteria</taxon>
        <taxon>Pseudomonadati</taxon>
        <taxon>Pseudomonadota</taxon>
        <taxon>Gammaproteobacteria</taxon>
        <taxon>Pseudomonadales</taxon>
        <taxon>Pseudomonadaceae</taxon>
        <taxon>Pseudomonas</taxon>
    </lineage>
</organism>
<dbReference type="EMBL" id="MOBN01000035">
    <property type="protein sequence ID" value="RON25690.1"/>
    <property type="molecule type" value="Genomic_DNA"/>
</dbReference>
<dbReference type="Proteomes" id="UP000284168">
    <property type="component" value="Unassembled WGS sequence"/>
</dbReference>
<reference evidence="2 3" key="1">
    <citation type="submission" date="2016-10" db="EMBL/GenBank/DDBJ databases">
        <title>Comparative genome analysis of multiple Pseudomonas spp. focuses on biocontrol and plant growth promoting traits.</title>
        <authorList>
            <person name="Tao X.-Y."/>
            <person name="Taylor C.G."/>
        </authorList>
    </citation>
    <scope>NUCLEOTIDE SEQUENCE [LARGE SCALE GENOMIC DNA]</scope>
    <source>
        <strain evidence="2 3">48C10</strain>
    </source>
</reference>
<comment type="caution">
    <text evidence="2">The sequence shown here is derived from an EMBL/GenBank/DDBJ whole genome shotgun (WGS) entry which is preliminary data.</text>
</comment>
<dbReference type="InterPro" id="IPR056100">
    <property type="entry name" value="DUF7683"/>
</dbReference>
<sequence>MSFLVMGFHPDKDELVFEQAISLSVEDLIPVMQWTNSNDCVGVDFRITTAQALEIERLASVTFPEELDLYLTSSG</sequence>
<accession>A0A423IJR1</accession>
<dbReference type="AlphaFoldDB" id="A0A423IJR1"/>
<evidence type="ECO:0000313" key="3">
    <source>
        <dbReference type="Proteomes" id="UP000284168"/>
    </source>
</evidence>
<evidence type="ECO:0000259" key="1">
    <source>
        <dbReference type="Pfam" id="PF24731"/>
    </source>
</evidence>
<dbReference type="RefSeq" id="WP_123721705.1">
    <property type="nucleotide sequence ID" value="NZ_MOBN01000035.1"/>
</dbReference>
<evidence type="ECO:0000313" key="2">
    <source>
        <dbReference type="EMBL" id="RON25690.1"/>
    </source>
</evidence>